<evidence type="ECO:0000256" key="1">
    <source>
        <dbReference type="ARBA" id="ARBA00022737"/>
    </source>
</evidence>
<comment type="caution">
    <text evidence="4">The sequence shown here is derived from an EMBL/GenBank/DDBJ whole genome shotgun (WGS) entry which is preliminary data.</text>
</comment>
<evidence type="ECO:0008006" key="6">
    <source>
        <dbReference type="Google" id="ProtNLM"/>
    </source>
</evidence>
<proteinExistence type="predicted"/>
<dbReference type="Proteomes" id="UP000649617">
    <property type="component" value="Unassembled WGS sequence"/>
</dbReference>
<gene>
    <name evidence="4" type="ORF">SPIL2461_LOCUS7887</name>
</gene>
<feature type="compositionally biased region" description="Basic and acidic residues" evidence="3">
    <location>
        <begin position="1049"/>
        <end position="1080"/>
    </location>
</feature>
<organism evidence="4 5">
    <name type="scientific">Symbiodinium pilosum</name>
    <name type="common">Dinoflagellate</name>
    <dbReference type="NCBI Taxonomy" id="2952"/>
    <lineage>
        <taxon>Eukaryota</taxon>
        <taxon>Sar</taxon>
        <taxon>Alveolata</taxon>
        <taxon>Dinophyceae</taxon>
        <taxon>Suessiales</taxon>
        <taxon>Symbiodiniaceae</taxon>
        <taxon>Symbiodinium</taxon>
    </lineage>
</organism>
<evidence type="ECO:0000256" key="3">
    <source>
        <dbReference type="SAM" id="MobiDB-lite"/>
    </source>
</evidence>
<feature type="region of interest" description="Disordered" evidence="3">
    <location>
        <begin position="1336"/>
        <end position="1386"/>
    </location>
</feature>
<dbReference type="Gene3D" id="1.25.40.10">
    <property type="entry name" value="Tetratricopeptide repeat domain"/>
    <property type="match status" value="2"/>
</dbReference>
<protein>
    <recommendedName>
        <fullName evidence="6">Pentatricopeptide repeat-containing protein, chloroplastic</fullName>
    </recommendedName>
</protein>
<dbReference type="InterPro" id="IPR022086">
    <property type="entry name" value="IMCp"/>
</dbReference>
<sequence length="2078" mass="231503">CTVAHTHHLQQCDARLCMRRKASLEPDEVSLSTAITALQMHGLWVLALSLLTQAEGATSDFAYNGVISACEKGGAWEVALQILDQMLQNSVTPDVFSCSAAAAACARAGQWREALQVLDSMSRLQVTPNDICFNSALSACEEGRSWSGAIEILEAMVRTRPPRDAFSYSSAISASERSCRWQVAANLLEQMPVAKAKPNVLCYSPVLRASARRSVWGDAMRSLCLMGEALVVPDVIAYEHATTSCVLPVIKDEDALVFGRRIVRPNALPTAELEIHRKILVGVLEIDRTFLAEADALGIVAFQGTGKAQAGVAKKGTQVPQTMYVEKLVEVPKVQMVETIKQVPKPMMKQVEKQVVKPIYEVIERVVEVPITTIQEQIVEVPKMEYVDLVREIPRPEVQKVQKQVEKPVIQCIEKVMEVPQYTVQECIVEVPRVEVHEVTKQVPRVEIQTVDKEVKKREIQYVEKIVEVPQIVYEERIVEVPRIEYREVIKQVPKPEIQYIDKKVPKHVIEYVEKIVEVPQVVYEERPVEVEQVHTVEALTEIPKPVVQTIEKHIPKVELRAQERVVEVPTTLQVEQPVEVPQVLVAEQIRQVPEPEVQYVDREVPNVTYQPVEQIVEVPQVVQEERLVEVPQVQLAEFVKQVPKQQIQEVPKHIPRVETRCVEKIQPVPVNLLHEVAVEVPQVLRHEVITEVQGTQTEQRVVQTAQEVERRVNRSEVVVGSDPERFGGAYEAKVVRVDAPTPSNYSDTYMHEGLVIRSKSPTPTRARMVSGVATGAVTPTTFAPQASAPCQACGSTYVDPRFRQDPAQVANAGPSAPYGYPTGSQLPQPGPGSFVSEPVGQYPAMNEPMSATQYPPQMWGQRTPSESMKCPRSGTTELQLSISLCRADGHCTGRDCAAASASLLALKAETQSASFDNREDHGDWPMNMSVNNSNGTVNEELEMILGENAEQDLKAMNSIPNPENASSNGTHGMGELGRNLEFLMLKIVQLETVVELQQHEIQDLRDLVKDHLDLDHDTAVSMKQVDPKTRSQKAEETLRKVMHKHNRQRDNRDFRPEKHQEQQLPEERRELLSKRDKPQDSSLLSERSETMSRRRGWPRRRRRFIKAVSKAASSAGGAIADTATSAAAAANDGTGLVGDALGDAYSAASDQVTFVANTVIDSVELAVDILIRGFSDWNAGCPDTRTPDMSVDSDGIRVDWGRQKCWVRLMGQTCNLFDFNFGSVNLAWPEPLKTVAGFGLMPIRAMFNLGFDLVKCATSGSAIEVVKCLGLKLLEIVPPLNFLNRMGDMLTEFIEVFAQVAGVVVKQVLDDSTSLIQQAAQSKFPAAGEVPRVHHAGKSLTIKTHSQRRKLPKGSKIPQEDMSAMQQDAKSGDDPDPQGSIALSVSDQDGNYATRLITQFNGRETDTSSCLAFAPKQRHGSNNQATKADWQGANDDSFIALEPFGVPCDNDWMKANWNKWQGYSFYTWEMSIEKCVTVTYSLGMQPVIAFVGGLNFELMPAPLAELDTTVCWPDKQPDGVDLSVLRSEIRSGGVMLFSRTLRLQKRFGSGTDFTDSNTFGAHESWRNPLGTAVGQHGVEDDRTVETMPRSLLQAETNQSKKKPQTRKTPEVDLHWEADSEELYLASIEYGKHLGINKTFELRGPDVLKHMKDLSILQAQAQSGTDYHQLFSFKNPGMVNFEIQGLLEDNSLELGMKINFGPFESPEKRIPLLDIVAQFTLVLGAMPWVSPSSKIKAIAALNDFGKKDVGGVTPVVPPPEITPGAIIGLYSPSHIRWLKMNEHGDFVRSSSHDYNAPFPSGWTWEKFAVVDAGDGLISLHSPKWNRFLSMNPEGDVYASPHRAASALPHDWTWQMFKVVYAGGGQIALHCPKHNRFLRMTDQVVDATGHKSADDLPKGWLWERFQVKRTTWLLKPGSVVAFHNAHHNRYISMNGNANFYPSDPRNFDDEFPEGWTWQKFTVVDAGNGEVALHNSVHNRFWKMSPEGDMLGSVRKAAHQLPPPKDWPWERFAVVDVGGGKVGFWNPLHNRFVSLSTSDVYGSSHKAPQDFPSGWTWQMFQVKVIADASWESNDIAWSYS</sequence>
<dbReference type="PANTHER" id="PTHR47447:SF17">
    <property type="entry name" value="OS12G0638900 PROTEIN"/>
    <property type="match status" value="1"/>
</dbReference>
<dbReference type="PANTHER" id="PTHR47447">
    <property type="entry name" value="OS03G0856100 PROTEIN"/>
    <property type="match status" value="1"/>
</dbReference>
<feature type="non-terminal residue" evidence="4">
    <location>
        <position position="1"/>
    </location>
</feature>
<keyword evidence="5" id="KW-1185">Reference proteome</keyword>
<dbReference type="Pfam" id="PF12314">
    <property type="entry name" value="IMCp"/>
    <property type="match status" value="3"/>
</dbReference>
<dbReference type="NCBIfam" id="TIGR00756">
    <property type="entry name" value="PPR"/>
    <property type="match status" value="2"/>
</dbReference>
<dbReference type="SUPFAM" id="SSF50405">
    <property type="entry name" value="Actin-crosslinking proteins"/>
    <property type="match status" value="2"/>
</dbReference>
<dbReference type="OrthoDB" id="414416at2759"/>
<dbReference type="CDD" id="cd00257">
    <property type="entry name" value="beta-trefoil_FSCN-like"/>
    <property type="match status" value="2"/>
</dbReference>
<feature type="repeat" description="PPR" evidence="2">
    <location>
        <begin position="59"/>
        <end position="93"/>
    </location>
</feature>
<dbReference type="Gene3D" id="2.80.10.50">
    <property type="match status" value="2"/>
</dbReference>
<dbReference type="PROSITE" id="PS51375">
    <property type="entry name" value="PPR"/>
    <property type="match status" value="2"/>
</dbReference>
<reference evidence="4" key="1">
    <citation type="submission" date="2021-02" db="EMBL/GenBank/DDBJ databases">
        <authorList>
            <person name="Dougan E. K."/>
            <person name="Rhodes N."/>
            <person name="Thang M."/>
            <person name="Chan C."/>
        </authorList>
    </citation>
    <scope>NUCLEOTIDE SEQUENCE</scope>
</reference>
<dbReference type="Pfam" id="PF13812">
    <property type="entry name" value="PPR_3"/>
    <property type="match status" value="1"/>
</dbReference>
<name>A0A812P7L9_SYMPI</name>
<dbReference type="InterPro" id="IPR008999">
    <property type="entry name" value="Actin-crosslinking"/>
</dbReference>
<feature type="repeat" description="PPR" evidence="2">
    <location>
        <begin position="94"/>
        <end position="128"/>
    </location>
</feature>
<evidence type="ECO:0000256" key="2">
    <source>
        <dbReference type="PROSITE-ProRule" id="PRU00708"/>
    </source>
</evidence>
<dbReference type="EMBL" id="CAJNIZ010012692">
    <property type="protein sequence ID" value="CAE7336822.1"/>
    <property type="molecule type" value="Genomic_DNA"/>
</dbReference>
<evidence type="ECO:0000313" key="4">
    <source>
        <dbReference type="EMBL" id="CAE7336822.1"/>
    </source>
</evidence>
<accession>A0A812P7L9</accession>
<dbReference type="InterPro" id="IPR011990">
    <property type="entry name" value="TPR-like_helical_dom_sf"/>
</dbReference>
<evidence type="ECO:0000313" key="5">
    <source>
        <dbReference type="Proteomes" id="UP000649617"/>
    </source>
</evidence>
<feature type="region of interest" description="Disordered" evidence="3">
    <location>
        <begin position="1042"/>
        <end position="1099"/>
    </location>
</feature>
<dbReference type="InterPro" id="IPR002885">
    <property type="entry name" value="PPR_rpt"/>
</dbReference>
<keyword evidence="1" id="KW-0677">Repeat</keyword>